<organism evidence="1">
    <name type="scientific">Anguilla anguilla</name>
    <name type="common">European freshwater eel</name>
    <name type="synonym">Muraena anguilla</name>
    <dbReference type="NCBI Taxonomy" id="7936"/>
    <lineage>
        <taxon>Eukaryota</taxon>
        <taxon>Metazoa</taxon>
        <taxon>Chordata</taxon>
        <taxon>Craniata</taxon>
        <taxon>Vertebrata</taxon>
        <taxon>Euteleostomi</taxon>
        <taxon>Actinopterygii</taxon>
        <taxon>Neopterygii</taxon>
        <taxon>Teleostei</taxon>
        <taxon>Anguilliformes</taxon>
        <taxon>Anguillidae</taxon>
        <taxon>Anguilla</taxon>
    </lineage>
</organism>
<evidence type="ECO:0000313" key="1">
    <source>
        <dbReference type="EMBL" id="JAH98012.1"/>
    </source>
</evidence>
<protein>
    <submittedName>
        <fullName evidence="1">Uncharacterized protein</fullName>
    </submittedName>
</protein>
<proteinExistence type="predicted"/>
<reference evidence="1" key="2">
    <citation type="journal article" date="2015" name="Fish Shellfish Immunol.">
        <title>Early steps in the European eel (Anguilla anguilla)-Vibrio vulnificus interaction in the gills: Role of the RtxA13 toxin.</title>
        <authorList>
            <person name="Callol A."/>
            <person name="Pajuelo D."/>
            <person name="Ebbesson L."/>
            <person name="Teles M."/>
            <person name="MacKenzie S."/>
            <person name="Amaro C."/>
        </authorList>
    </citation>
    <scope>NUCLEOTIDE SEQUENCE</scope>
</reference>
<reference evidence="1" key="1">
    <citation type="submission" date="2014-11" db="EMBL/GenBank/DDBJ databases">
        <authorList>
            <person name="Amaro Gonzalez C."/>
        </authorList>
    </citation>
    <scope>NUCLEOTIDE SEQUENCE</scope>
</reference>
<accession>A0A0E9X5K5</accession>
<sequence>MPGFQLLDSLNTHHCGYGKARSTIQSRTLTGITLKFRNLVSNCNCTQYFGGIFLILTQPNNLQKFQQFLFKQLGIVHFSLKEMH</sequence>
<dbReference type="AlphaFoldDB" id="A0A0E9X5K5"/>
<dbReference type="EMBL" id="GBXM01010565">
    <property type="protein sequence ID" value="JAH98012.1"/>
    <property type="molecule type" value="Transcribed_RNA"/>
</dbReference>
<name>A0A0E9X5K5_ANGAN</name>